<evidence type="ECO:0000256" key="2">
    <source>
        <dbReference type="ARBA" id="ARBA00022490"/>
    </source>
</evidence>
<dbReference type="HOGENOM" id="CLU_202624_0_0_11"/>
<organism evidence="6 7">
    <name type="scientific">Slackia heliotrinireducens (strain ATCC 29202 / DSM 20476 / NCTC 11029 / RHS 1)</name>
    <name type="common">Peptococcus heliotrinreducens</name>
    <dbReference type="NCBI Taxonomy" id="471855"/>
    <lineage>
        <taxon>Bacteria</taxon>
        <taxon>Bacillati</taxon>
        <taxon>Actinomycetota</taxon>
        <taxon>Coriobacteriia</taxon>
        <taxon>Eggerthellales</taxon>
        <taxon>Eggerthellaceae</taxon>
        <taxon>Slackia</taxon>
    </lineage>
</organism>
<keyword evidence="7" id="KW-1185">Reference proteome</keyword>
<evidence type="ECO:0000256" key="3">
    <source>
        <dbReference type="ARBA" id="ARBA00022722"/>
    </source>
</evidence>
<dbReference type="GO" id="GO:0006308">
    <property type="term" value="P:DNA catabolic process"/>
    <property type="evidence" value="ECO:0007669"/>
    <property type="project" value="InterPro"/>
</dbReference>
<accession>C7N4M2</accession>
<dbReference type="Gene3D" id="1.10.287.1040">
    <property type="entry name" value="Exonuclease VII, small subunit"/>
    <property type="match status" value="1"/>
</dbReference>
<keyword evidence="4" id="KW-0378">Hydrolase</keyword>
<evidence type="ECO:0000313" key="7">
    <source>
        <dbReference type="Proteomes" id="UP000002026"/>
    </source>
</evidence>
<name>C7N4M2_SLAHD</name>
<keyword evidence="2" id="KW-0963">Cytoplasm</keyword>
<dbReference type="KEGG" id="shi:Shel_08010"/>
<dbReference type="RefSeq" id="WP_012797961.1">
    <property type="nucleotide sequence ID" value="NC_013165.1"/>
</dbReference>
<sequence>MDMQQETTFSDIRERLSQIEKLVKSDDVSLDKALDLYDEAIKLGMKADELLEDVDAADVAAAEDAASSDVS</sequence>
<gene>
    <name evidence="6" type="ordered locus">Shel_08010</name>
</gene>
<dbReference type="Pfam" id="PF02609">
    <property type="entry name" value="Exonuc_VII_S"/>
    <property type="match status" value="1"/>
</dbReference>
<dbReference type="GO" id="GO:0008855">
    <property type="term" value="F:exodeoxyribonuclease VII activity"/>
    <property type="evidence" value="ECO:0007669"/>
    <property type="project" value="InterPro"/>
</dbReference>
<evidence type="ECO:0000313" key="6">
    <source>
        <dbReference type="EMBL" id="ACV21857.1"/>
    </source>
</evidence>
<evidence type="ECO:0000256" key="4">
    <source>
        <dbReference type="ARBA" id="ARBA00022801"/>
    </source>
</evidence>
<keyword evidence="3" id="KW-0540">Nuclease</keyword>
<dbReference type="InterPro" id="IPR037004">
    <property type="entry name" value="Exonuc_VII_ssu_sf"/>
</dbReference>
<proteinExistence type="inferred from homology"/>
<evidence type="ECO:0000256" key="1">
    <source>
        <dbReference type="ARBA" id="ARBA00009998"/>
    </source>
</evidence>
<dbReference type="AlphaFoldDB" id="C7N4M2"/>
<dbReference type="SUPFAM" id="SSF116842">
    <property type="entry name" value="XseB-like"/>
    <property type="match status" value="1"/>
</dbReference>
<evidence type="ECO:0000256" key="5">
    <source>
        <dbReference type="ARBA" id="ARBA00022839"/>
    </source>
</evidence>
<dbReference type="GO" id="GO:0009318">
    <property type="term" value="C:exodeoxyribonuclease VII complex"/>
    <property type="evidence" value="ECO:0007669"/>
    <property type="project" value="InterPro"/>
</dbReference>
<dbReference type="Proteomes" id="UP000002026">
    <property type="component" value="Chromosome"/>
</dbReference>
<comment type="similarity">
    <text evidence="1">Belongs to the XseB family.</text>
</comment>
<dbReference type="EMBL" id="CP001684">
    <property type="protein sequence ID" value="ACV21857.1"/>
    <property type="molecule type" value="Genomic_DNA"/>
</dbReference>
<keyword evidence="5" id="KW-0269">Exonuclease</keyword>
<reference evidence="6 7" key="1">
    <citation type="journal article" date="2009" name="Stand. Genomic Sci.">
        <title>Complete genome sequence of Slackia heliotrinireducens type strain (RHS 1).</title>
        <authorList>
            <person name="Pukall R."/>
            <person name="Lapidus A."/>
            <person name="Nolan M."/>
            <person name="Copeland A."/>
            <person name="Glavina Del Rio T."/>
            <person name="Lucas S."/>
            <person name="Chen F."/>
            <person name="Tice H."/>
            <person name="Cheng J.F."/>
            <person name="Chertkov O."/>
            <person name="Bruce D."/>
            <person name="Goodwin L."/>
            <person name="Kuske C."/>
            <person name="Brettin T."/>
            <person name="Detter J.C."/>
            <person name="Han C."/>
            <person name="Pitluck S."/>
            <person name="Pati A."/>
            <person name="Mavrommatis K."/>
            <person name="Ivanova N."/>
            <person name="Ovchinnikova G."/>
            <person name="Chen A."/>
            <person name="Palaniappan K."/>
            <person name="Schneider S."/>
            <person name="Rohde M."/>
            <person name="Chain P."/>
            <person name="D'haeseleer P."/>
            <person name="Goker M."/>
            <person name="Bristow J."/>
            <person name="Eisen J.A."/>
            <person name="Markowitz V."/>
            <person name="Kyrpides N.C."/>
            <person name="Klenk H.P."/>
            <person name="Hugenholtz P."/>
        </authorList>
    </citation>
    <scope>NUCLEOTIDE SEQUENCE [LARGE SCALE GENOMIC DNA]</scope>
    <source>
        <strain evidence="7">ATCC 29202 / DSM 20476 / NCTC 11029 / RHS 1</strain>
    </source>
</reference>
<protein>
    <submittedName>
        <fullName evidence="6">Uncharacterized protein</fullName>
    </submittedName>
</protein>
<dbReference type="InterPro" id="IPR003761">
    <property type="entry name" value="Exonuc_VII_S"/>
</dbReference>
<dbReference type="STRING" id="471855.Shel_08010"/>